<dbReference type="PANTHER" id="PTHR46401:SF2">
    <property type="entry name" value="GLYCOSYLTRANSFERASE WBBK-RELATED"/>
    <property type="match status" value="1"/>
</dbReference>
<dbReference type="Proteomes" id="UP000034803">
    <property type="component" value="Unassembled WGS sequence"/>
</dbReference>
<protein>
    <submittedName>
        <fullName evidence="3">Glycosyl transferase group 1</fullName>
    </submittedName>
</protein>
<evidence type="ECO:0000313" key="3">
    <source>
        <dbReference type="EMBL" id="KKP31053.1"/>
    </source>
</evidence>
<dbReference type="SUPFAM" id="SSF53756">
    <property type="entry name" value="UDP-Glycosyltransferase/glycogen phosphorylase"/>
    <property type="match status" value="1"/>
</dbReference>
<comment type="caution">
    <text evidence="3">The sequence shown here is derived from an EMBL/GenBank/DDBJ whole genome shotgun (WGS) entry which is preliminary data.</text>
</comment>
<dbReference type="EMBL" id="LBOI01000017">
    <property type="protein sequence ID" value="KKP31053.1"/>
    <property type="molecule type" value="Genomic_DNA"/>
</dbReference>
<dbReference type="Gene3D" id="3.40.50.2000">
    <property type="entry name" value="Glycogen Phosphorylase B"/>
    <property type="match status" value="1"/>
</dbReference>
<name>A0A0F9YI05_9BACT</name>
<evidence type="ECO:0000313" key="4">
    <source>
        <dbReference type="Proteomes" id="UP000034803"/>
    </source>
</evidence>
<feature type="domain" description="Glycosyl transferase family 1" evidence="2">
    <location>
        <begin position="198"/>
        <end position="347"/>
    </location>
</feature>
<dbReference type="Pfam" id="PF00534">
    <property type="entry name" value="Glycos_transf_1"/>
    <property type="match status" value="1"/>
</dbReference>
<evidence type="ECO:0000256" key="1">
    <source>
        <dbReference type="ARBA" id="ARBA00022679"/>
    </source>
</evidence>
<proteinExistence type="predicted"/>
<organism evidence="3 4">
    <name type="scientific">Candidatus Woesebacteria bacterium GW2011_GWC2_31_9</name>
    <dbReference type="NCBI Taxonomy" id="1618586"/>
    <lineage>
        <taxon>Bacteria</taxon>
        <taxon>Candidatus Woeseibacteriota</taxon>
    </lineage>
</organism>
<dbReference type="AlphaFoldDB" id="A0A0F9YI05"/>
<gene>
    <name evidence="3" type="ORF">UR21_C0017G0011</name>
</gene>
<evidence type="ECO:0000259" key="2">
    <source>
        <dbReference type="Pfam" id="PF00534"/>
    </source>
</evidence>
<dbReference type="InterPro" id="IPR001296">
    <property type="entry name" value="Glyco_trans_1"/>
</dbReference>
<reference evidence="3 4" key="1">
    <citation type="journal article" date="2015" name="Nature">
        <title>rRNA introns, odd ribosomes, and small enigmatic genomes across a large radiation of phyla.</title>
        <authorList>
            <person name="Brown C.T."/>
            <person name="Hug L.A."/>
            <person name="Thomas B.C."/>
            <person name="Sharon I."/>
            <person name="Castelle C.J."/>
            <person name="Singh A."/>
            <person name="Wilkins M.J."/>
            <person name="Williams K.H."/>
            <person name="Banfield J.F."/>
        </authorList>
    </citation>
    <scope>NUCLEOTIDE SEQUENCE [LARGE SCALE GENOMIC DNA]</scope>
</reference>
<dbReference type="PANTHER" id="PTHR46401">
    <property type="entry name" value="GLYCOSYLTRANSFERASE WBBK-RELATED"/>
    <property type="match status" value="1"/>
</dbReference>
<dbReference type="GO" id="GO:0016757">
    <property type="term" value="F:glycosyltransferase activity"/>
    <property type="evidence" value="ECO:0007669"/>
    <property type="project" value="InterPro"/>
</dbReference>
<sequence length="379" mass="43465">MNLLDNKNVAIVYDRVNKWGGAERALLTLHEMFPRAPLYTAVYDPSRASWAKVFPKIYTTFLQNIPFAKSNHEYIGYLMPLAFETFDFSKYDLVISVTSEAAKGIITKPATLHVCYLLTPTRYLWSHYNLYFKNPILKFFSKPVVNYLKDWDKIASNKPDEIIAISTEVQRRIKNYYGKISQIIFPPVNLSKNLEEKIDFKEGKYHLVVSRLVTYKKVDLVVDTFNKLKLPLVIVGNGLEFNNLKLRAKNNIKFVRNISDKELCEYYKNAKALIMSQEEDFGMTSIEAQSFGVPVIAYNRGGAKDTVVDGMTGVLFEDQNIKSLTSAIAKCSKISFNHKYLVENAKNFSKERFKENLQRSLVRAYTSRGWGNSSLAKIS</sequence>
<accession>A0A0F9YI05</accession>
<keyword evidence="1 3" id="KW-0808">Transferase</keyword>